<accession>A0A098L8V6</accession>
<dbReference type="EMBL" id="BBLT01000001">
    <property type="protein sequence ID" value="GAL83270.1"/>
    <property type="molecule type" value="Genomic_DNA"/>
</dbReference>
<keyword evidence="2" id="KW-1185">Reference proteome</keyword>
<organism evidence="1 2">
    <name type="scientific">Sporocytophaga myxococcoides</name>
    <dbReference type="NCBI Taxonomy" id="153721"/>
    <lineage>
        <taxon>Bacteria</taxon>
        <taxon>Pseudomonadati</taxon>
        <taxon>Bacteroidota</taxon>
        <taxon>Cytophagia</taxon>
        <taxon>Cytophagales</taxon>
        <taxon>Cytophagaceae</taxon>
        <taxon>Sporocytophaga</taxon>
    </lineage>
</organism>
<reference evidence="1 2" key="1">
    <citation type="submission" date="2014-09" db="EMBL/GenBank/DDBJ databases">
        <title>Sporocytophaga myxococcoides PG-01 genome sequencing.</title>
        <authorList>
            <person name="Liu L."/>
            <person name="Gao P.J."/>
            <person name="Chen G.J."/>
            <person name="Wang L.S."/>
        </authorList>
    </citation>
    <scope>NUCLEOTIDE SEQUENCE [LARGE SCALE GENOMIC DNA]</scope>
    <source>
        <strain evidence="1 2">PG-01</strain>
    </source>
</reference>
<protein>
    <submittedName>
        <fullName evidence="1">Uncharacterized protein</fullName>
    </submittedName>
</protein>
<gene>
    <name evidence="1" type="ORF">MYP_496</name>
</gene>
<dbReference type="STRING" id="153721.MYP_496"/>
<proteinExistence type="predicted"/>
<dbReference type="AlphaFoldDB" id="A0A098L8V6"/>
<dbReference type="Gene3D" id="3.90.1480.10">
    <property type="entry name" value="Alpha-2,3-sialyltransferase"/>
    <property type="match status" value="1"/>
</dbReference>
<dbReference type="Proteomes" id="UP000030185">
    <property type="component" value="Unassembled WGS sequence"/>
</dbReference>
<name>A0A098L8V6_9BACT</name>
<comment type="caution">
    <text evidence="1">The sequence shown here is derived from an EMBL/GenBank/DDBJ whole genome shotgun (WGS) entry which is preliminary data.</text>
</comment>
<evidence type="ECO:0000313" key="2">
    <source>
        <dbReference type="Proteomes" id="UP000030185"/>
    </source>
</evidence>
<evidence type="ECO:0000313" key="1">
    <source>
        <dbReference type="EMBL" id="GAL83270.1"/>
    </source>
</evidence>
<sequence>MIFFLKRIFENTEELLLNIYHTVISIMKLLLLSKFGIKNPKATSENCIILGNGPSLKTSFEDNFEFFKKHPLFCVNHFAQSKEYDELKPQNYVFLDPNFFSEYGMKRDPNVSGTIKKLSTETNWDMNLYIPFISRKSKIIRQILKQNPRIKLIYYNYTIVKGFKSVIFYLFKSNLGMPLCQNVLGACIFLSLNAGYKKVYLFGAEHSWIQNLRVSDDNHLYMNHVHFYSNETKPMVTKIYRSQESEEKMPISEYFYACFKTFNVYYILEAYSKKIGAKVFNCTKDSYIDAFEKKTFDKNFNA</sequence>
<dbReference type="eggNOG" id="ENOG502ZABF">
    <property type="taxonomic scope" value="Bacteria"/>
</dbReference>